<reference evidence="7" key="1">
    <citation type="submission" date="2025-08" db="UniProtKB">
        <authorList>
            <consortium name="Ensembl"/>
        </authorList>
    </citation>
    <scope>IDENTIFICATION</scope>
</reference>
<dbReference type="SUPFAM" id="SSF82657">
    <property type="entry name" value="BolA-like"/>
    <property type="match status" value="1"/>
</dbReference>
<dbReference type="AlphaFoldDB" id="A0A3B3SAT9"/>
<evidence type="ECO:0000256" key="2">
    <source>
        <dbReference type="ARBA" id="ARBA00053549"/>
    </source>
</evidence>
<proteinExistence type="inferred from homology"/>
<name>A0A3B3SAT9_9TELE</name>
<comment type="similarity">
    <text evidence="1 5">Belongs to the BolA/IbaG family.</text>
</comment>
<evidence type="ECO:0000313" key="8">
    <source>
        <dbReference type="Proteomes" id="UP000261540"/>
    </source>
</evidence>
<evidence type="ECO:0000256" key="5">
    <source>
        <dbReference type="RuleBase" id="RU003860"/>
    </source>
</evidence>
<dbReference type="PANTHER" id="PTHR46229">
    <property type="entry name" value="BOLA TRANSCRIPTION REGULATOR"/>
    <property type="match status" value="1"/>
</dbReference>
<dbReference type="GO" id="GO:1990229">
    <property type="term" value="C:iron-sulfur cluster assembly complex"/>
    <property type="evidence" value="ECO:0007669"/>
    <property type="project" value="UniProtKB-ARBA"/>
</dbReference>
<dbReference type="OrthoDB" id="4983at2759"/>
<keyword evidence="8" id="KW-1185">Reference proteome</keyword>
<comment type="function">
    <text evidence="2">Acts as a mitochondrial iron-sulfur (Fe-S) cluster assembly factor that facilitates (Fe-S) cluster insertion into a subset of mitochondrial proteins. Probably acts together with the monothiol glutaredoxin GLRX5. May protect cells against oxidative stress.</text>
</comment>
<dbReference type="Gene3D" id="3.30.300.90">
    <property type="entry name" value="BolA-like"/>
    <property type="match status" value="1"/>
</dbReference>
<dbReference type="Ensembl" id="ENSPKIT00000008631.1">
    <property type="protein sequence ID" value="ENSPKIP00000027859.1"/>
    <property type="gene ID" value="ENSPKIG00000009727.1"/>
</dbReference>
<protein>
    <recommendedName>
        <fullName evidence="4">BolA-like protein 1</fullName>
    </recommendedName>
</protein>
<dbReference type="KEGG" id="pki:111838358"/>
<dbReference type="FunFam" id="3.30.300.90:FF:000001">
    <property type="entry name" value="Transcriptional regulator BolA"/>
    <property type="match status" value="1"/>
</dbReference>
<organism evidence="7 8">
    <name type="scientific">Paramormyrops kingsleyae</name>
    <dbReference type="NCBI Taxonomy" id="1676925"/>
    <lineage>
        <taxon>Eukaryota</taxon>
        <taxon>Metazoa</taxon>
        <taxon>Chordata</taxon>
        <taxon>Craniata</taxon>
        <taxon>Vertebrata</taxon>
        <taxon>Euteleostomi</taxon>
        <taxon>Actinopterygii</taxon>
        <taxon>Neopterygii</taxon>
        <taxon>Teleostei</taxon>
        <taxon>Osteoglossocephala</taxon>
        <taxon>Osteoglossomorpha</taxon>
        <taxon>Osteoglossiformes</taxon>
        <taxon>Mormyridae</taxon>
        <taxon>Paramormyrops</taxon>
    </lineage>
</organism>
<dbReference type="STRING" id="1676925.ENSPKIP00000027859"/>
<dbReference type="InterPro" id="IPR036065">
    <property type="entry name" value="BolA-like_sf"/>
</dbReference>
<dbReference type="GeneTree" id="ENSGT00510000048165"/>
<dbReference type="GO" id="GO:0005739">
    <property type="term" value="C:mitochondrion"/>
    <property type="evidence" value="ECO:0007669"/>
    <property type="project" value="TreeGrafter"/>
</dbReference>
<evidence type="ECO:0000313" key="7">
    <source>
        <dbReference type="Ensembl" id="ENSPKIP00000027859.1"/>
    </source>
</evidence>
<dbReference type="CTD" id="51027"/>
<dbReference type="InterPro" id="IPR002634">
    <property type="entry name" value="BolA"/>
</dbReference>
<evidence type="ECO:0000256" key="4">
    <source>
        <dbReference type="ARBA" id="ARBA00068230"/>
    </source>
</evidence>
<dbReference type="InterPro" id="IPR050961">
    <property type="entry name" value="BolA/IbaG_stress_morph_reg"/>
</dbReference>
<dbReference type="Pfam" id="PF01722">
    <property type="entry name" value="BolA"/>
    <property type="match status" value="1"/>
</dbReference>
<evidence type="ECO:0000256" key="3">
    <source>
        <dbReference type="ARBA" id="ARBA00064144"/>
    </source>
</evidence>
<evidence type="ECO:0000256" key="1">
    <source>
        <dbReference type="ARBA" id="ARBA00005578"/>
    </source>
</evidence>
<reference evidence="7" key="2">
    <citation type="submission" date="2025-09" db="UniProtKB">
        <authorList>
            <consortium name="Ensembl"/>
        </authorList>
    </citation>
    <scope>IDENTIFICATION</scope>
</reference>
<accession>A0A3B3SAT9</accession>
<sequence>MLHRVLRNTRPLLSTLSFSWNTVLARPRMDTSRPVERTIRAKLTQALDPKHLEVLNESHMHAVPAGSESHFRVLVVSSCFDGLSLLQRHRLVNEALRDELSSSVHALAIQAKTPEQWQEHPTLAKSPPCLGGSKHDGTMAQKLKAAQD</sequence>
<dbReference type="PANTHER" id="PTHR46229:SF2">
    <property type="entry name" value="BOLA-LIKE PROTEIN 1"/>
    <property type="match status" value="1"/>
</dbReference>
<dbReference type="Proteomes" id="UP000261540">
    <property type="component" value="Unplaced"/>
</dbReference>
<comment type="subunit">
    <text evidence="3">Interacts with GLRX5.</text>
</comment>
<feature type="region of interest" description="Disordered" evidence="6">
    <location>
        <begin position="113"/>
        <end position="148"/>
    </location>
</feature>
<evidence type="ECO:0000256" key="6">
    <source>
        <dbReference type="SAM" id="MobiDB-lite"/>
    </source>
</evidence>